<dbReference type="EMBL" id="GBZX01000862">
    <property type="protein sequence ID" value="JAG91878.1"/>
    <property type="molecule type" value="mRNA"/>
</dbReference>
<keyword evidence="1" id="KW-0732">Signal</keyword>
<reference evidence="2" key="1">
    <citation type="journal article" date="2015" name="PLoS ONE">
        <title>An Insight into the Sialome of the Lone Star Tick, Amblyomma americanum, with a Glimpse on Its Time Dependent Gene Expression.</title>
        <authorList>
            <person name="Karim S."/>
            <person name="Ribeiro J.M."/>
        </authorList>
    </citation>
    <scope>NUCLEOTIDE SEQUENCE</scope>
    <source>
        <tissue evidence="2">Salivary gland</tissue>
    </source>
</reference>
<sequence>MKISVQLALVAVFALLNLSWSEEEAAQEERPATTAESMFTQFCGMAREDRVLLLTCLGRQLPDVVQDIGKKGYSLDTLPDTVCNTENESFPIALVLYLGKALPHISSCLPLQKV</sequence>
<feature type="signal peptide" evidence="1">
    <location>
        <begin position="1"/>
        <end position="21"/>
    </location>
</feature>
<evidence type="ECO:0000256" key="1">
    <source>
        <dbReference type="SAM" id="SignalP"/>
    </source>
</evidence>
<feature type="chain" id="PRO_5002203105" evidence="1">
    <location>
        <begin position="22"/>
        <end position="114"/>
    </location>
</feature>
<dbReference type="AlphaFoldDB" id="A0A0C9SET7"/>
<accession>A0A0C9SET7</accession>
<organism evidence="2">
    <name type="scientific">Amblyomma americanum</name>
    <name type="common">Lone star tick</name>
    <dbReference type="NCBI Taxonomy" id="6943"/>
    <lineage>
        <taxon>Eukaryota</taxon>
        <taxon>Metazoa</taxon>
        <taxon>Ecdysozoa</taxon>
        <taxon>Arthropoda</taxon>
        <taxon>Chelicerata</taxon>
        <taxon>Arachnida</taxon>
        <taxon>Acari</taxon>
        <taxon>Parasitiformes</taxon>
        <taxon>Ixodida</taxon>
        <taxon>Ixodoidea</taxon>
        <taxon>Ixodidae</taxon>
        <taxon>Amblyomminae</taxon>
        <taxon>Amblyomma</taxon>
    </lineage>
</organism>
<evidence type="ECO:0000313" key="2">
    <source>
        <dbReference type="EMBL" id="JAG91878.1"/>
    </source>
</evidence>
<name>A0A0C9SET7_AMBAM</name>
<proteinExistence type="evidence at transcript level"/>
<protein>
    <submittedName>
        <fullName evidence="2">Putative secreted protein</fullName>
    </submittedName>
</protein>